<feature type="transmembrane region" description="Helical" evidence="2">
    <location>
        <begin position="557"/>
        <end position="578"/>
    </location>
</feature>
<feature type="transmembrane region" description="Helical" evidence="2">
    <location>
        <begin position="992"/>
        <end position="1012"/>
    </location>
</feature>
<dbReference type="Proteomes" id="UP000186817">
    <property type="component" value="Unassembled WGS sequence"/>
</dbReference>
<feature type="transmembrane region" description="Helical" evidence="2">
    <location>
        <begin position="503"/>
        <end position="524"/>
    </location>
</feature>
<keyword evidence="2" id="KW-1133">Transmembrane helix</keyword>
<evidence type="ECO:0000313" key="3">
    <source>
        <dbReference type="EMBL" id="OLP83203.1"/>
    </source>
</evidence>
<comment type="caution">
    <text evidence="3">The sequence shown here is derived from an EMBL/GenBank/DDBJ whole genome shotgun (WGS) entry which is preliminary data.</text>
</comment>
<feature type="transmembrane region" description="Helical" evidence="2">
    <location>
        <begin position="1024"/>
        <end position="1046"/>
    </location>
</feature>
<feature type="transmembrane region" description="Helical" evidence="2">
    <location>
        <begin position="1258"/>
        <end position="1278"/>
    </location>
</feature>
<feature type="transmembrane region" description="Helical" evidence="2">
    <location>
        <begin position="1067"/>
        <end position="1088"/>
    </location>
</feature>
<sequence>MGLEIGAAEQLTDAITSVLAQIQADMGAFVKVRFFGRLIEAQRAALEAHGLPSFAVFEAPALSRFFLAQDAWRRTLEAEANQKAQVRLRPNDSPPEFSLPSSRGGRGDRVSLQDILAKKPRSWWKIKGTFTSPRRDHVAALAAHVEELNTLGVAVVVEAGSQRVLVLICTLLEDRQVSFCPDARTAQQWDEEPPEEKEVGSPFLHLWDPETPGVPGDAGESYLPGARKPLYVRVKQSWGFRKSYAGVWSPESLQFYSDQKLQGRELHPSNGQDPHRMGGDILLDGRGQVVLAHYSKSTRDRPSVEETLLPLLRGLPAPSSQPGDFWMPAALVTALLCILFQGYSWALCAVTVFSLYRLYQFWSFGDKGNSLLPSGRPRVVAPGHGFLAGERSSGKTLLSGVCQMPSRNLSKACAAKAADEVQFPTMTQVINGTFSNEELHERVHQIRVEHNEHEIRKRPQLFKPLAELAEPERRPWGLSCRISSKEPLGFLPRKGHGLAEGSFGAVGSMEVFLLYLGGIALGLLTIELLGTSCSACKQLICHKWQINQNPTPVVPDWIYTAATIGIAIGVVTLVVVFISHRRRVTRSKTYRTMVQAAEEHHMQCHAAIPNDSGVMHFTDSWKARPFHLRDIVRVSRLRVYDLNIVGVGFPLYNNAMLSFLQLGILFWLGNGISWGLFRDVIQTACLPFDHRTGADLAAKDLALDRTWALVRLFIVTAIFHWRHAKKQRVFAREFDDKHMEMRDYALFVDGFPPSATSEKELTTYLQDACNKLPTRLLPEVVGVSIGFDFHNDVEFIQKELEDELMILGSGDSLGRPDRFGKFERESIREMMHEVREAWREGDRSGAGAEQPEVHVSSVVNLDDSSTEGSSNTDFDNSEQDSLNELVEESMNSALLSSANAEEVRKRLRAIKNSGRVVAVFRYPVNNKEAAANLQRALDQHPYDGQKLEVHLLPADPPSLLWEHFIMGLKTREQVCCFFCLSPRDLSLIKANLKILLCCSSLTLGYYMLYARVYRAQQRALEEDFMMTTLVTISASLGNLLINQIVWSCAMDVGYRLKADRDAYVFRWYTLITLINTLFNFGVITATFSKKPDDALQRVLYEAALGNQMLVFVRGSLVSYAIFPVFYGLLWLKGRVMLLWEYLSSTSREWAKLRFKAEQAFEPPEWWLQYDYAAIVVMMTTSCFCLFIHGSAAVWVFTLDVAWALAMVFINQYVYLALSRETYFSTDRLDAVASRAQGVPIAMLGVCILHWAQRAGDPHGFRFCVFLVIVGSVIFTVSLERETRVCERENSRDHVWYEGRTYQEAERAIAFNWWNVNPVYCLRHKYGLLEDKPSRRRTVPWRAGKSHLQPHMRDELITCSADG</sequence>
<name>A0A1Q9CJV1_SYMMI</name>
<feature type="transmembrane region" description="Helical" evidence="2">
    <location>
        <begin position="325"/>
        <end position="356"/>
    </location>
</feature>
<feature type="transmembrane region" description="Helical" evidence="2">
    <location>
        <begin position="642"/>
        <end position="668"/>
    </location>
</feature>
<feature type="region of interest" description="Disordered" evidence="1">
    <location>
        <begin position="86"/>
        <end position="108"/>
    </location>
</feature>
<keyword evidence="4" id="KW-1185">Reference proteome</keyword>
<dbReference type="OrthoDB" id="424482at2759"/>
<evidence type="ECO:0000313" key="4">
    <source>
        <dbReference type="Proteomes" id="UP000186817"/>
    </source>
</evidence>
<proteinExistence type="predicted"/>
<feature type="transmembrane region" description="Helical" evidence="2">
    <location>
        <begin position="1200"/>
        <end position="1218"/>
    </location>
</feature>
<feature type="transmembrane region" description="Helical" evidence="2">
    <location>
        <begin position="706"/>
        <end position="724"/>
    </location>
</feature>
<protein>
    <submittedName>
        <fullName evidence="3">Uncharacterized protein</fullName>
    </submittedName>
</protein>
<evidence type="ECO:0000256" key="1">
    <source>
        <dbReference type="SAM" id="MobiDB-lite"/>
    </source>
</evidence>
<gene>
    <name evidence="3" type="ORF">AK812_SmicGene36062</name>
</gene>
<evidence type="ECO:0000256" key="2">
    <source>
        <dbReference type="SAM" id="Phobius"/>
    </source>
</evidence>
<reference evidence="3 4" key="1">
    <citation type="submission" date="2016-02" db="EMBL/GenBank/DDBJ databases">
        <title>Genome analysis of coral dinoflagellate symbionts highlights evolutionary adaptations to a symbiotic lifestyle.</title>
        <authorList>
            <person name="Aranda M."/>
            <person name="Li Y."/>
            <person name="Liew Y.J."/>
            <person name="Baumgarten S."/>
            <person name="Simakov O."/>
            <person name="Wilson M."/>
            <person name="Piel J."/>
            <person name="Ashoor H."/>
            <person name="Bougouffa S."/>
            <person name="Bajic V.B."/>
            <person name="Ryu T."/>
            <person name="Ravasi T."/>
            <person name="Bayer T."/>
            <person name="Micklem G."/>
            <person name="Kim H."/>
            <person name="Bhak J."/>
            <person name="Lajeunesse T.C."/>
            <person name="Voolstra C.R."/>
        </authorList>
    </citation>
    <scope>NUCLEOTIDE SEQUENCE [LARGE SCALE GENOMIC DNA]</scope>
    <source>
        <strain evidence="3 4">CCMP2467</strain>
    </source>
</reference>
<keyword evidence="2" id="KW-0472">Membrane</keyword>
<feature type="transmembrane region" description="Helical" evidence="2">
    <location>
        <begin position="1171"/>
        <end position="1194"/>
    </location>
</feature>
<feature type="transmembrane region" description="Helical" evidence="2">
    <location>
        <begin position="1108"/>
        <end position="1131"/>
    </location>
</feature>
<organism evidence="3 4">
    <name type="scientific">Symbiodinium microadriaticum</name>
    <name type="common">Dinoflagellate</name>
    <name type="synonym">Zooxanthella microadriatica</name>
    <dbReference type="NCBI Taxonomy" id="2951"/>
    <lineage>
        <taxon>Eukaryota</taxon>
        <taxon>Sar</taxon>
        <taxon>Alveolata</taxon>
        <taxon>Dinophyceae</taxon>
        <taxon>Suessiales</taxon>
        <taxon>Symbiodiniaceae</taxon>
        <taxon>Symbiodinium</taxon>
    </lineage>
</organism>
<keyword evidence="2" id="KW-0812">Transmembrane</keyword>
<accession>A0A1Q9CJV1</accession>
<feature type="transmembrane region" description="Helical" evidence="2">
    <location>
        <begin position="1230"/>
        <end position="1252"/>
    </location>
</feature>
<dbReference type="EMBL" id="LSRX01001133">
    <property type="protein sequence ID" value="OLP83203.1"/>
    <property type="molecule type" value="Genomic_DNA"/>
</dbReference>